<evidence type="ECO:0000313" key="2">
    <source>
        <dbReference type="EMBL" id="NKY99664.1"/>
    </source>
</evidence>
<dbReference type="PRINTS" id="PR00111">
    <property type="entry name" value="ABHYDROLASE"/>
</dbReference>
<name>A0A7X6MFP9_9ACTN</name>
<dbReference type="Proteomes" id="UP000553209">
    <property type="component" value="Unassembled WGS sequence"/>
</dbReference>
<organism evidence="2 3">
    <name type="scientific">Nocardiopsis alborubida</name>
    <dbReference type="NCBI Taxonomy" id="146802"/>
    <lineage>
        <taxon>Bacteria</taxon>
        <taxon>Bacillati</taxon>
        <taxon>Actinomycetota</taxon>
        <taxon>Actinomycetes</taxon>
        <taxon>Streptosporangiales</taxon>
        <taxon>Nocardiopsidaceae</taxon>
        <taxon>Nocardiopsis</taxon>
    </lineage>
</organism>
<dbReference type="AlphaFoldDB" id="A0A7X6MFP9"/>
<evidence type="ECO:0000259" key="1">
    <source>
        <dbReference type="Pfam" id="PF12697"/>
    </source>
</evidence>
<dbReference type="GO" id="GO:0016787">
    <property type="term" value="F:hydrolase activity"/>
    <property type="evidence" value="ECO:0007669"/>
    <property type="project" value="UniProtKB-KW"/>
</dbReference>
<dbReference type="SUPFAM" id="SSF53474">
    <property type="entry name" value="alpha/beta-Hydrolases"/>
    <property type="match status" value="1"/>
</dbReference>
<accession>A0A7X6MFP9</accession>
<dbReference type="InterPro" id="IPR000073">
    <property type="entry name" value="AB_hydrolase_1"/>
</dbReference>
<dbReference type="EMBL" id="JAAXPG010000017">
    <property type="protein sequence ID" value="NKY99664.1"/>
    <property type="molecule type" value="Genomic_DNA"/>
</dbReference>
<comment type="caution">
    <text evidence="2">The sequence shown here is derived from an EMBL/GenBank/DDBJ whole genome shotgun (WGS) entry which is preliminary data.</text>
</comment>
<proteinExistence type="predicted"/>
<dbReference type="Pfam" id="PF12697">
    <property type="entry name" value="Abhydrolase_6"/>
    <property type="match status" value="1"/>
</dbReference>
<keyword evidence="2" id="KW-0378">Hydrolase</keyword>
<dbReference type="PANTHER" id="PTHR46438:SF11">
    <property type="entry name" value="LIPASE-RELATED"/>
    <property type="match status" value="1"/>
</dbReference>
<dbReference type="RefSeq" id="WP_061083277.1">
    <property type="nucleotide sequence ID" value="NZ_JAAXPG010000017.1"/>
</dbReference>
<sequence>MDPTRIAFEERGSGRPLVLLHGLGDRRQSWTAVMRRLSADYRVICVDLPGFGASPGPGPDEPYDVLTLTDDIQAFCRLHGLERPHLAGNSLGGSIALELGVRGLAASVTVFSPAGFSDRLARCAIRTVGALSRLATHVPMPVKERLANTAPARTAARIALRGDPSSPAAKATRFSVRGLQRGAPYIRLVPHIAEYVFTARPIECPVTIAWGDRDRTLLPSSAAHAHHRVPNARMVSLIGSGHIPMADDPVTAAEHIRWTCRAADLGSAKAAARNAAGRVTKPGPQD</sequence>
<gene>
    <name evidence="2" type="ORF">HGB44_18635</name>
</gene>
<protein>
    <submittedName>
        <fullName evidence="2">Alpha/beta hydrolase</fullName>
    </submittedName>
</protein>
<reference evidence="2 3" key="1">
    <citation type="submission" date="2020-04" db="EMBL/GenBank/DDBJ databases">
        <title>MicrobeNet Type strains.</title>
        <authorList>
            <person name="Nicholson A.C."/>
        </authorList>
    </citation>
    <scope>NUCLEOTIDE SEQUENCE [LARGE SCALE GENOMIC DNA]</scope>
    <source>
        <strain evidence="2 3">ATCC 23612</strain>
    </source>
</reference>
<feature type="domain" description="AB hydrolase-1" evidence="1">
    <location>
        <begin position="17"/>
        <end position="250"/>
    </location>
</feature>
<dbReference type="Gene3D" id="3.40.50.1820">
    <property type="entry name" value="alpha/beta hydrolase"/>
    <property type="match status" value="1"/>
</dbReference>
<evidence type="ECO:0000313" key="3">
    <source>
        <dbReference type="Proteomes" id="UP000553209"/>
    </source>
</evidence>
<dbReference type="PANTHER" id="PTHR46438">
    <property type="entry name" value="ALPHA/BETA-HYDROLASES SUPERFAMILY PROTEIN"/>
    <property type="match status" value="1"/>
</dbReference>
<keyword evidence="3" id="KW-1185">Reference proteome</keyword>
<dbReference type="InterPro" id="IPR029058">
    <property type="entry name" value="AB_hydrolase_fold"/>
</dbReference>